<dbReference type="InterPro" id="IPR007842">
    <property type="entry name" value="HEPN_dom"/>
</dbReference>
<dbReference type="PROSITE" id="PS50910">
    <property type="entry name" value="HEPN"/>
    <property type="match status" value="1"/>
</dbReference>
<feature type="domain" description="HEPN" evidence="1">
    <location>
        <begin position="13"/>
        <end position="124"/>
    </location>
</feature>
<organism evidence="2 3">
    <name type="scientific">Faecalicatena contorta</name>
    <dbReference type="NCBI Taxonomy" id="39482"/>
    <lineage>
        <taxon>Bacteria</taxon>
        <taxon>Bacillati</taxon>
        <taxon>Bacillota</taxon>
        <taxon>Clostridia</taxon>
        <taxon>Lachnospirales</taxon>
        <taxon>Lachnospiraceae</taxon>
        <taxon>Faecalicatena</taxon>
    </lineage>
</organism>
<dbReference type="OrthoDB" id="2048667at2"/>
<name>A0A174M474_9FIRM</name>
<protein>
    <submittedName>
        <fullName evidence="2">HEPN domain</fullName>
    </submittedName>
</protein>
<dbReference type="SUPFAM" id="SSF81593">
    <property type="entry name" value="Nucleotidyltransferase substrate binding subunit/domain"/>
    <property type="match status" value="1"/>
</dbReference>
<evidence type="ECO:0000313" key="2">
    <source>
        <dbReference type="EMBL" id="CUP29926.1"/>
    </source>
</evidence>
<dbReference type="Gene3D" id="1.20.120.330">
    <property type="entry name" value="Nucleotidyltransferases domain 2"/>
    <property type="match status" value="1"/>
</dbReference>
<reference evidence="2 3" key="1">
    <citation type="submission" date="2015-09" db="EMBL/GenBank/DDBJ databases">
        <authorList>
            <consortium name="Pathogen Informatics"/>
        </authorList>
    </citation>
    <scope>NUCLEOTIDE SEQUENCE [LARGE SCALE GENOMIC DNA]</scope>
    <source>
        <strain evidence="2 3">2789STDY5834876</strain>
    </source>
</reference>
<sequence length="154" mass="17780">MEKKINSYYGMAYNDYCYAKAGMQVGEQLGNYNGVAALCAQSAEKYLKAILEVTFAEDALGLMHSHNLRAITNKLKEIYPKLDLSSKDMKWLGDFYYDARYPGDNFVEVNREDALECLRITEDLCQKITPLLEQNHSKMQQKKRQIQELDSFDL</sequence>
<accession>A0A174M474</accession>
<dbReference type="Proteomes" id="UP000095544">
    <property type="component" value="Unassembled WGS sequence"/>
</dbReference>
<dbReference type="EMBL" id="CYZU01000078">
    <property type="protein sequence ID" value="CUP29926.1"/>
    <property type="molecule type" value="Genomic_DNA"/>
</dbReference>
<dbReference type="SMART" id="SM00748">
    <property type="entry name" value="HEPN"/>
    <property type="match status" value="1"/>
</dbReference>
<gene>
    <name evidence="2" type="ORF">ERS852491_04791</name>
</gene>
<dbReference type="Pfam" id="PF05168">
    <property type="entry name" value="HEPN"/>
    <property type="match status" value="1"/>
</dbReference>
<dbReference type="AlphaFoldDB" id="A0A174M474"/>
<proteinExistence type="predicted"/>
<evidence type="ECO:0000313" key="3">
    <source>
        <dbReference type="Proteomes" id="UP000095544"/>
    </source>
</evidence>
<evidence type="ECO:0000259" key="1">
    <source>
        <dbReference type="PROSITE" id="PS50910"/>
    </source>
</evidence>
<dbReference type="RefSeq" id="WP_050638920.1">
    <property type="nucleotide sequence ID" value="NZ_CABKUE010000004.1"/>
</dbReference>